<dbReference type="CDD" id="cd12797">
    <property type="entry name" value="M23_peptidase"/>
    <property type="match status" value="1"/>
</dbReference>
<accession>A0A4R9LPF9</accession>
<dbReference type="InterPro" id="IPR011055">
    <property type="entry name" value="Dup_hybrid_motif"/>
</dbReference>
<dbReference type="EMBL" id="RQHV01000042">
    <property type="protein sequence ID" value="TGN10964.1"/>
    <property type="molecule type" value="Genomic_DNA"/>
</dbReference>
<dbReference type="PANTHER" id="PTHR21666:SF270">
    <property type="entry name" value="MUREIN HYDROLASE ACTIVATOR ENVC"/>
    <property type="match status" value="1"/>
</dbReference>
<dbReference type="SUPFAM" id="SSF51261">
    <property type="entry name" value="Duplicated hybrid motif"/>
    <property type="match status" value="1"/>
</dbReference>
<keyword evidence="1" id="KW-0472">Membrane</keyword>
<dbReference type="PANTHER" id="PTHR21666">
    <property type="entry name" value="PEPTIDASE-RELATED"/>
    <property type="match status" value="1"/>
</dbReference>
<dbReference type="RefSeq" id="WP_135763726.1">
    <property type="nucleotide sequence ID" value="NZ_RQHV01000042.1"/>
</dbReference>
<name>A0A4R9LPF9_9LEPT</name>
<dbReference type="GO" id="GO:0004222">
    <property type="term" value="F:metalloendopeptidase activity"/>
    <property type="evidence" value="ECO:0007669"/>
    <property type="project" value="TreeGrafter"/>
</dbReference>
<evidence type="ECO:0000313" key="4">
    <source>
        <dbReference type="Proteomes" id="UP000298264"/>
    </source>
</evidence>
<dbReference type="Gene3D" id="2.70.70.10">
    <property type="entry name" value="Glucose Permease (Domain IIA)"/>
    <property type="match status" value="1"/>
</dbReference>
<keyword evidence="1" id="KW-0812">Transmembrane</keyword>
<protein>
    <submittedName>
        <fullName evidence="3">M23 family metallopeptidase</fullName>
    </submittedName>
</protein>
<comment type="caution">
    <text evidence="3">The sequence shown here is derived from an EMBL/GenBank/DDBJ whole genome shotgun (WGS) entry which is preliminary data.</text>
</comment>
<proteinExistence type="predicted"/>
<evidence type="ECO:0000259" key="2">
    <source>
        <dbReference type="Pfam" id="PF01551"/>
    </source>
</evidence>
<feature type="domain" description="M23ase beta-sheet core" evidence="2">
    <location>
        <begin position="229"/>
        <end position="322"/>
    </location>
</feature>
<dbReference type="InterPro" id="IPR016047">
    <property type="entry name" value="M23ase_b-sheet_dom"/>
</dbReference>
<sequence>MNFKSRLNLIFYRLRYKFQEWKLRLSQRYEDLDKKGRERLTIMVIPHTDRRTINFIISYKAISVFIGIVVILLVISAVNVLSHSGSVHQLTELNLTNKDFIRQSSKMKEEVGSLHETIQYYYEKISSLYIKLGGDPARVSKGMGGAANLNQFASLQGTPQTDITDESFRIKEDIHNLKLSSELSDEIIKLIKKRKSIIRNTPSIWPTKGYVLFPFGKYLSPITGKEELNKGLDIGSFPGAEVVATAPGLVFDTGFSPATGYYIKLAHKFGWKTIYSNLDRVKVKKGERISKSDVIGYVGKTPENPIYHLHYEVHVGTQPLNPFSFLNQIQE</sequence>
<keyword evidence="4" id="KW-1185">Reference proteome</keyword>
<dbReference type="InterPro" id="IPR050570">
    <property type="entry name" value="Cell_wall_metabolism_enzyme"/>
</dbReference>
<dbReference type="AlphaFoldDB" id="A0A4R9LPF9"/>
<gene>
    <name evidence="3" type="ORF">EHS11_07265</name>
</gene>
<evidence type="ECO:0000256" key="1">
    <source>
        <dbReference type="SAM" id="Phobius"/>
    </source>
</evidence>
<keyword evidence="1" id="KW-1133">Transmembrane helix</keyword>
<dbReference type="Proteomes" id="UP000298264">
    <property type="component" value="Unassembled WGS sequence"/>
</dbReference>
<dbReference type="Pfam" id="PF01551">
    <property type="entry name" value="Peptidase_M23"/>
    <property type="match status" value="1"/>
</dbReference>
<evidence type="ECO:0000313" key="3">
    <source>
        <dbReference type="EMBL" id="TGN10964.1"/>
    </source>
</evidence>
<organism evidence="3 4">
    <name type="scientific">Leptospira ilyithenensis</name>
    <dbReference type="NCBI Taxonomy" id="2484901"/>
    <lineage>
        <taxon>Bacteria</taxon>
        <taxon>Pseudomonadati</taxon>
        <taxon>Spirochaetota</taxon>
        <taxon>Spirochaetia</taxon>
        <taxon>Leptospirales</taxon>
        <taxon>Leptospiraceae</taxon>
        <taxon>Leptospira</taxon>
    </lineage>
</organism>
<feature type="transmembrane region" description="Helical" evidence="1">
    <location>
        <begin position="61"/>
        <end position="81"/>
    </location>
</feature>
<reference evidence="3" key="1">
    <citation type="journal article" date="2019" name="PLoS Negl. Trop. Dis.">
        <title>Revisiting the worldwide diversity of Leptospira species in the environment.</title>
        <authorList>
            <person name="Vincent A.T."/>
            <person name="Schiettekatte O."/>
            <person name="Bourhy P."/>
            <person name="Veyrier F.J."/>
            <person name="Picardeau M."/>
        </authorList>
    </citation>
    <scope>NUCLEOTIDE SEQUENCE [LARGE SCALE GENOMIC DNA]</scope>
    <source>
        <strain evidence="3">201400974</strain>
    </source>
</reference>
<dbReference type="OrthoDB" id="337903at2"/>